<reference evidence="7 8" key="1">
    <citation type="journal article" date="2015" name="Environ. Microbiol.">
        <title>Methane oxidation coupled to nitrate reduction under hypoxia by the Gammaproteobacterium Methylomonas denitrificans, sp. nov. type strain FJG1.</title>
        <authorList>
            <person name="Kits K.D."/>
            <person name="Klotz M.G."/>
            <person name="Stein L.Y."/>
        </authorList>
    </citation>
    <scope>NUCLEOTIDE SEQUENCE [LARGE SCALE GENOMIC DNA]</scope>
    <source>
        <strain evidence="7 8">FJG1</strain>
    </source>
</reference>
<gene>
    <name evidence="7" type="ORF">JT25_009725</name>
</gene>
<dbReference type="InterPro" id="IPR008927">
    <property type="entry name" value="6-PGluconate_DH-like_C_sf"/>
</dbReference>
<dbReference type="InterPro" id="IPR013328">
    <property type="entry name" value="6PGD_dom2"/>
</dbReference>
<dbReference type="GO" id="GO:0016054">
    <property type="term" value="P:organic acid catabolic process"/>
    <property type="evidence" value="ECO:0007669"/>
    <property type="project" value="UniProtKB-ARBA"/>
</dbReference>
<accession>A0A126T3U9</accession>
<evidence type="ECO:0000256" key="4">
    <source>
        <dbReference type="PIRSR" id="PIRSR000103-1"/>
    </source>
</evidence>
<proteinExistence type="inferred from homology"/>
<dbReference type="PANTHER" id="PTHR43060:SF15">
    <property type="entry name" value="3-HYDROXYISOBUTYRATE DEHYDROGENASE-LIKE 1, MITOCHONDRIAL-RELATED"/>
    <property type="match status" value="1"/>
</dbReference>
<dbReference type="RefSeq" id="WP_036278906.1">
    <property type="nucleotide sequence ID" value="NZ_CP014476.1"/>
</dbReference>
<protein>
    <submittedName>
        <fullName evidence="7">Oxidoreductase</fullName>
    </submittedName>
</protein>
<keyword evidence="2" id="KW-0560">Oxidoreductase</keyword>
<feature type="active site" evidence="4">
    <location>
        <position position="168"/>
    </location>
</feature>
<feature type="domain" description="6-phosphogluconate dehydrogenase NADP-binding" evidence="5">
    <location>
        <begin position="2"/>
        <end position="159"/>
    </location>
</feature>
<dbReference type="GO" id="GO:0016491">
    <property type="term" value="F:oxidoreductase activity"/>
    <property type="evidence" value="ECO:0007669"/>
    <property type="project" value="UniProtKB-KW"/>
</dbReference>
<dbReference type="PROSITE" id="PS00895">
    <property type="entry name" value="3_HYDROXYISOBUT_DH"/>
    <property type="match status" value="1"/>
</dbReference>
<evidence type="ECO:0000259" key="5">
    <source>
        <dbReference type="Pfam" id="PF03446"/>
    </source>
</evidence>
<dbReference type="InterPro" id="IPR006115">
    <property type="entry name" value="6PGDH_NADP-bd"/>
</dbReference>
<feature type="domain" description="3-hydroxyisobutyrate dehydrogenase-like NAD-binding" evidence="6">
    <location>
        <begin position="162"/>
        <end position="281"/>
    </location>
</feature>
<dbReference type="InterPro" id="IPR029154">
    <property type="entry name" value="HIBADH-like_NADP-bd"/>
</dbReference>
<dbReference type="InterPro" id="IPR015815">
    <property type="entry name" value="HIBADH-related"/>
</dbReference>
<keyword evidence="8" id="KW-1185">Reference proteome</keyword>
<dbReference type="KEGG" id="mdn:JT25_009725"/>
<dbReference type="STRING" id="1538553.JT25_009725"/>
<dbReference type="Gene3D" id="3.40.50.720">
    <property type="entry name" value="NAD(P)-binding Rossmann-like Domain"/>
    <property type="match status" value="1"/>
</dbReference>
<dbReference type="Pfam" id="PF14833">
    <property type="entry name" value="NAD_binding_11"/>
    <property type="match status" value="1"/>
</dbReference>
<sequence length="288" mass="30137">MRVGLIGLGAMGLGMARNLAKAGYLTAVYNRTFSKAEALAAELQIQACETIEQLAAQVDVVLICVSADKDVLMVVDAVAKTIQPGSVVVDMSTVSSETATVAAQKLAEKNAAFLDAPVSGGVEGANKGTLAMMVGGDAPILERVRPVLAAMTARIEHMGSVGAGQACKAVNQIMCAGINQAVTEALAFAEAQGLPMEKVIEVVSGGAAGNWFLQHRGKTMTQNQFPPGFKLALHHKDLKIAQHMAQHAGVGCPLTITTLADYAKLMAKGYGDEDISALYRLKQKRTSN</sequence>
<dbReference type="InterPro" id="IPR002204">
    <property type="entry name" value="3-OH-isobutyrate_DH-rel_CS"/>
</dbReference>
<organism evidence="7 8">
    <name type="scientific">Methylomonas denitrificans</name>
    <dbReference type="NCBI Taxonomy" id="1538553"/>
    <lineage>
        <taxon>Bacteria</taxon>
        <taxon>Pseudomonadati</taxon>
        <taxon>Pseudomonadota</taxon>
        <taxon>Gammaproteobacteria</taxon>
        <taxon>Methylococcales</taxon>
        <taxon>Methylococcaceae</taxon>
        <taxon>Methylomonas</taxon>
    </lineage>
</organism>
<dbReference type="InterPro" id="IPR036291">
    <property type="entry name" value="NAD(P)-bd_dom_sf"/>
</dbReference>
<evidence type="ECO:0000256" key="2">
    <source>
        <dbReference type="ARBA" id="ARBA00023002"/>
    </source>
</evidence>
<dbReference type="SUPFAM" id="SSF48179">
    <property type="entry name" value="6-phosphogluconate dehydrogenase C-terminal domain-like"/>
    <property type="match status" value="1"/>
</dbReference>
<dbReference type="Proteomes" id="UP000030512">
    <property type="component" value="Chromosome"/>
</dbReference>
<dbReference type="PANTHER" id="PTHR43060">
    <property type="entry name" value="3-HYDROXYISOBUTYRATE DEHYDROGENASE-LIKE 1, MITOCHONDRIAL-RELATED"/>
    <property type="match status" value="1"/>
</dbReference>
<dbReference type="Pfam" id="PF03446">
    <property type="entry name" value="NAD_binding_2"/>
    <property type="match status" value="1"/>
</dbReference>
<dbReference type="AlphaFoldDB" id="A0A126T3U9"/>
<dbReference type="EMBL" id="CP014476">
    <property type="protein sequence ID" value="AMK76765.1"/>
    <property type="molecule type" value="Genomic_DNA"/>
</dbReference>
<keyword evidence="3" id="KW-0520">NAD</keyword>
<dbReference type="PIRSF" id="PIRSF000103">
    <property type="entry name" value="HIBADH"/>
    <property type="match status" value="1"/>
</dbReference>
<dbReference type="SUPFAM" id="SSF51735">
    <property type="entry name" value="NAD(P)-binding Rossmann-fold domains"/>
    <property type="match status" value="1"/>
</dbReference>
<evidence type="ECO:0000256" key="3">
    <source>
        <dbReference type="ARBA" id="ARBA00023027"/>
    </source>
</evidence>
<dbReference type="OrthoDB" id="9786703at2"/>
<evidence type="ECO:0000256" key="1">
    <source>
        <dbReference type="ARBA" id="ARBA00009080"/>
    </source>
</evidence>
<name>A0A126T3U9_9GAMM</name>
<evidence type="ECO:0000313" key="7">
    <source>
        <dbReference type="EMBL" id="AMK76765.1"/>
    </source>
</evidence>
<dbReference type="Gene3D" id="1.10.1040.10">
    <property type="entry name" value="N-(1-d-carboxylethyl)-l-norvaline Dehydrogenase, domain 2"/>
    <property type="match status" value="1"/>
</dbReference>
<evidence type="ECO:0000313" key="8">
    <source>
        <dbReference type="Proteomes" id="UP000030512"/>
    </source>
</evidence>
<dbReference type="GO" id="GO:0050661">
    <property type="term" value="F:NADP binding"/>
    <property type="evidence" value="ECO:0007669"/>
    <property type="project" value="InterPro"/>
</dbReference>
<comment type="similarity">
    <text evidence="1">Belongs to the HIBADH-related family.</text>
</comment>
<dbReference type="GO" id="GO:0051287">
    <property type="term" value="F:NAD binding"/>
    <property type="evidence" value="ECO:0007669"/>
    <property type="project" value="InterPro"/>
</dbReference>
<evidence type="ECO:0000259" key="6">
    <source>
        <dbReference type="Pfam" id="PF14833"/>
    </source>
</evidence>